<reference evidence="2" key="1">
    <citation type="submission" date="2024-06" db="EMBL/GenBank/DDBJ databases">
        <authorList>
            <consortium name="consrtm"/>
            <person name="Uemura M."/>
            <person name="Terahara T."/>
        </authorList>
    </citation>
    <scope>NUCLEOTIDE SEQUENCE</scope>
    <source>
        <strain evidence="2">KM77-8</strain>
    </source>
</reference>
<evidence type="ECO:0000256" key="1">
    <source>
        <dbReference type="SAM" id="MobiDB-lite"/>
    </source>
</evidence>
<name>A0AAT9HSA3_9ACTN</name>
<dbReference type="AlphaFoldDB" id="A0AAT9HSA3"/>
<dbReference type="EMBL" id="AP035768">
    <property type="protein sequence ID" value="BFO20216.1"/>
    <property type="molecule type" value="Genomic_DNA"/>
</dbReference>
<sequence>MPGSVESTYAFAVLIRERQELSDWSTQVVMTSANPASLPPTLIETSPVAVESGPSCPERTSPVRAPEQAVKSKDEGECAAAQRYGCALVLRLQSPLLER</sequence>
<proteinExistence type="predicted"/>
<protein>
    <submittedName>
        <fullName evidence="2">Uncharacterized protein</fullName>
    </submittedName>
</protein>
<accession>A0AAT9HSA3</accession>
<organism evidence="2">
    <name type="scientific">Streptomyces haneummycinicus</name>
    <dbReference type="NCBI Taxonomy" id="3074435"/>
    <lineage>
        <taxon>Bacteria</taxon>
        <taxon>Bacillati</taxon>
        <taxon>Actinomycetota</taxon>
        <taxon>Actinomycetes</taxon>
        <taxon>Kitasatosporales</taxon>
        <taxon>Streptomycetaceae</taxon>
        <taxon>Streptomyces</taxon>
    </lineage>
</organism>
<evidence type="ECO:0000313" key="2">
    <source>
        <dbReference type="EMBL" id="BFO20216.1"/>
    </source>
</evidence>
<gene>
    <name evidence="2" type="ORF">SHKM778_66040</name>
</gene>
<feature type="region of interest" description="Disordered" evidence="1">
    <location>
        <begin position="47"/>
        <end position="69"/>
    </location>
</feature>
<reference evidence="2" key="2">
    <citation type="submission" date="2024-07" db="EMBL/GenBank/DDBJ databases">
        <title>Streptomyces haneummycinica sp. nov., a new antibiotic-producing actinobacterium isolated from marine sediment.</title>
        <authorList>
            <person name="Uemura M."/>
            <person name="Hamada M."/>
            <person name="Hirano S."/>
            <person name="Kobayashi K."/>
            <person name="Ohshiro T."/>
            <person name="Kobayashi T."/>
            <person name="Terahara T."/>
        </authorList>
    </citation>
    <scope>NUCLEOTIDE SEQUENCE</scope>
    <source>
        <strain evidence="2">KM77-8</strain>
    </source>
</reference>